<gene>
    <name evidence="2" type="ORF">PUN28_010758</name>
</gene>
<dbReference type="AlphaFoldDB" id="A0AAW2FJ36"/>
<dbReference type="EMBL" id="JADYXP020000010">
    <property type="protein sequence ID" value="KAL0115442.1"/>
    <property type="molecule type" value="Genomic_DNA"/>
</dbReference>
<organism evidence="2 3">
    <name type="scientific">Cardiocondyla obscurior</name>
    <dbReference type="NCBI Taxonomy" id="286306"/>
    <lineage>
        <taxon>Eukaryota</taxon>
        <taxon>Metazoa</taxon>
        <taxon>Ecdysozoa</taxon>
        <taxon>Arthropoda</taxon>
        <taxon>Hexapoda</taxon>
        <taxon>Insecta</taxon>
        <taxon>Pterygota</taxon>
        <taxon>Neoptera</taxon>
        <taxon>Endopterygota</taxon>
        <taxon>Hymenoptera</taxon>
        <taxon>Apocrita</taxon>
        <taxon>Aculeata</taxon>
        <taxon>Formicoidea</taxon>
        <taxon>Formicidae</taxon>
        <taxon>Myrmicinae</taxon>
        <taxon>Cardiocondyla</taxon>
    </lineage>
</organism>
<name>A0AAW2FJ36_9HYME</name>
<feature type="compositionally biased region" description="Basic and acidic residues" evidence="1">
    <location>
        <begin position="56"/>
        <end position="74"/>
    </location>
</feature>
<dbReference type="Proteomes" id="UP001430953">
    <property type="component" value="Unassembled WGS sequence"/>
</dbReference>
<evidence type="ECO:0000313" key="3">
    <source>
        <dbReference type="Proteomes" id="UP001430953"/>
    </source>
</evidence>
<accession>A0AAW2FJ36</accession>
<protein>
    <submittedName>
        <fullName evidence="2">Uncharacterized protein</fullName>
    </submittedName>
</protein>
<feature type="region of interest" description="Disordered" evidence="1">
    <location>
        <begin position="44"/>
        <end position="74"/>
    </location>
</feature>
<evidence type="ECO:0000313" key="2">
    <source>
        <dbReference type="EMBL" id="KAL0115442.1"/>
    </source>
</evidence>
<sequence>MTNVLSLKGWPPPVPPQILRESRAGRKVWAPANLICRCDAIRDQGTRPPSLIHSFSNERRTARTSKHRAEWSRG</sequence>
<reference evidence="2 3" key="1">
    <citation type="submission" date="2023-03" db="EMBL/GenBank/DDBJ databases">
        <title>High recombination rates correlate with genetic variation in Cardiocondyla obscurior ants.</title>
        <authorList>
            <person name="Errbii M."/>
        </authorList>
    </citation>
    <scope>NUCLEOTIDE SEQUENCE [LARGE SCALE GENOMIC DNA]</scope>
    <source>
        <strain evidence="2">Alpha-2009</strain>
        <tissue evidence="2">Whole body</tissue>
    </source>
</reference>
<evidence type="ECO:0000256" key="1">
    <source>
        <dbReference type="SAM" id="MobiDB-lite"/>
    </source>
</evidence>
<proteinExistence type="predicted"/>
<comment type="caution">
    <text evidence="2">The sequence shown here is derived from an EMBL/GenBank/DDBJ whole genome shotgun (WGS) entry which is preliminary data.</text>
</comment>
<keyword evidence="3" id="KW-1185">Reference proteome</keyword>